<evidence type="ECO:0000259" key="1">
    <source>
        <dbReference type="Pfam" id="PF04055"/>
    </source>
</evidence>
<dbReference type="SFLD" id="SFLDS00029">
    <property type="entry name" value="Radical_SAM"/>
    <property type="match status" value="1"/>
</dbReference>
<dbReference type="Pfam" id="PF04055">
    <property type="entry name" value="Radical_SAM"/>
    <property type="match status" value="1"/>
</dbReference>
<reference evidence="2" key="1">
    <citation type="journal article" date="2015" name="Nature">
        <title>Complex archaea that bridge the gap between prokaryotes and eukaryotes.</title>
        <authorList>
            <person name="Spang A."/>
            <person name="Saw J.H."/>
            <person name="Jorgensen S.L."/>
            <person name="Zaremba-Niedzwiedzka K."/>
            <person name="Martijn J."/>
            <person name="Lind A.E."/>
            <person name="van Eijk R."/>
            <person name="Schleper C."/>
            <person name="Guy L."/>
            <person name="Ettema T.J."/>
        </authorList>
    </citation>
    <scope>NUCLEOTIDE SEQUENCE</scope>
</reference>
<gene>
    <name evidence="2" type="ORF">LCGC14_1370250</name>
</gene>
<name>A0A0F9N7J8_9ZZZZ</name>
<feature type="domain" description="Radical SAM core" evidence="1">
    <location>
        <begin position="116"/>
        <end position="263"/>
    </location>
</feature>
<sequence length="322" mass="37011">MNRVLLLQLDGKLPNIALMRVAAHHRGLGDEVLFRKVGNATALHPDLFDAPDLVYASTIFERTRPLAEHLLTVYPAAKIGGTGINLTARLEDLGIYTWKQDYSIYPTFQPSIGFSQRGCRLRCPFCVVPWKEGKVSEEQSIGQIWRGDPHPRHIILLDNDFFGQPQWARRIDELRDGGFRVNFSQGINARMLTDETAAALASVDYYNGGFQRRQLYTAWDNRKDEARLFRGLQALVDNGVRPVHIMVYILIGYWPGETIEDWEYRRRRLREFGSVPYPMPYVRTKEAVGFQRWVAGAYDKRIPLADWIAADYRPEKLKEVAA</sequence>
<dbReference type="GO" id="GO:0003824">
    <property type="term" value="F:catalytic activity"/>
    <property type="evidence" value="ECO:0007669"/>
    <property type="project" value="InterPro"/>
</dbReference>
<dbReference type="SUPFAM" id="SSF102114">
    <property type="entry name" value="Radical SAM enzymes"/>
    <property type="match status" value="1"/>
</dbReference>
<protein>
    <recommendedName>
        <fullName evidence="1">Radical SAM core domain-containing protein</fullName>
    </recommendedName>
</protein>
<organism evidence="2">
    <name type="scientific">marine sediment metagenome</name>
    <dbReference type="NCBI Taxonomy" id="412755"/>
    <lineage>
        <taxon>unclassified sequences</taxon>
        <taxon>metagenomes</taxon>
        <taxon>ecological metagenomes</taxon>
    </lineage>
</organism>
<comment type="caution">
    <text evidence="2">The sequence shown here is derived from an EMBL/GenBank/DDBJ whole genome shotgun (WGS) entry which is preliminary data.</text>
</comment>
<accession>A0A0F9N7J8</accession>
<dbReference type="EMBL" id="LAZR01008645">
    <property type="protein sequence ID" value="KKM77407.1"/>
    <property type="molecule type" value="Genomic_DNA"/>
</dbReference>
<dbReference type="InterPro" id="IPR007197">
    <property type="entry name" value="rSAM"/>
</dbReference>
<dbReference type="AlphaFoldDB" id="A0A0F9N7J8"/>
<proteinExistence type="predicted"/>
<evidence type="ECO:0000313" key="2">
    <source>
        <dbReference type="EMBL" id="KKM77407.1"/>
    </source>
</evidence>
<dbReference type="InterPro" id="IPR058240">
    <property type="entry name" value="rSAM_sf"/>
</dbReference>
<dbReference type="GO" id="GO:0051536">
    <property type="term" value="F:iron-sulfur cluster binding"/>
    <property type="evidence" value="ECO:0007669"/>
    <property type="project" value="InterPro"/>
</dbReference>